<proteinExistence type="predicted"/>
<dbReference type="PROSITE" id="PS51257">
    <property type="entry name" value="PROKAR_LIPOPROTEIN"/>
    <property type="match status" value="1"/>
</dbReference>
<dbReference type="EMBL" id="KZ857644">
    <property type="protein sequence ID" value="RDX39804.1"/>
    <property type="molecule type" value="Genomic_DNA"/>
</dbReference>
<keyword evidence="3" id="KW-1185">Reference proteome</keyword>
<organism evidence="2 3">
    <name type="scientific">Lentinus brumalis</name>
    <dbReference type="NCBI Taxonomy" id="2498619"/>
    <lineage>
        <taxon>Eukaryota</taxon>
        <taxon>Fungi</taxon>
        <taxon>Dikarya</taxon>
        <taxon>Basidiomycota</taxon>
        <taxon>Agaricomycotina</taxon>
        <taxon>Agaricomycetes</taxon>
        <taxon>Polyporales</taxon>
        <taxon>Polyporaceae</taxon>
        <taxon>Lentinus</taxon>
    </lineage>
</organism>
<evidence type="ECO:0000313" key="2">
    <source>
        <dbReference type="EMBL" id="RDX39804.1"/>
    </source>
</evidence>
<dbReference type="AlphaFoldDB" id="A0A371CHQ9"/>
<protein>
    <submittedName>
        <fullName evidence="2">Uncharacterized protein</fullName>
    </submittedName>
</protein>
<evidence type="ECO:0000313" key="3">
    <source>
        <dbReference type="Proteomes" id="UP000256964"/>
    </source>
</evidence>
<feature type="region of interest" description="Disordered" evidence="1">
    <location>
        <begin position="1"/>
        <end position="21"/>
    </location>
</feature>
<reference evidence="2 3" key="1">
    <citation type="journal article" date="2018" name="Biotechnol. Biofuels">
        <title>Integrative visual omics of the white-rot fungus Polyporus brumalis exposes the biotechnological potential of its oxidative enzymes for delignifying raw plant biomass.</title>
        <authorList>
            <person name="Miyauchi S."/>
            <person name="Rancon A."/>
            <person name="Drula E."/>
            <person name="Hage H."/>
            <person name="Chaduli D."/>
            <person name="Favel A."/>
            <person name="Grisel S."/>
            <person name="Henrissat B."/>
            <person name="Herpoel-Gimbert I."/>
            <person name="Ruiz-Duenas F.J."/>
            <person name="Chevret D."/>
            <person name="Hainaut M."/>
            <person name="Lin J."/>
            <person name="Wang M."/>
            <person name="Pangilinan J."/>
            <person name="Lipzen A."/>
            <person name="Lesage-Meessen L."/>
            <person name="Navarro D."/>
            <person name="Riley R."/>
            <person name="Grigoriev I.V."/>
            <person name="Zhou S."/>
            <person name="Raouche S."/>
            <person name="Rosso M.N."/>
        </authorList>
    </citation>
    <scope>NUCLEOTIDE SEQUENCE [LARGE SCALE GENOMIC DNA]</scope>
    <source>
        <strain evidence="2 3">BRFM 1820</strain>
    </source>
</reference>
<sequence>MRHVRVAPSQSGPPKGLHLAPPTTVACSRRVSGPRHVVERCPDIPIHLDAIRRGRKIGQDGRFHHSRTVRHSAPPFALPNPSAPPVVVLLGRSLTCANPTGYIQSSSAPVNPPGRRRLALGPALAVSVISPGRILPARSHFAPRQRWPFGVERPLSRANPTRSPKKFPCVCAVARLVTAIPPLPCLGLPHNGDGVRRRLSTLYPAGPQLPRATSENRHLGRLIQTRRPGDSMPAV</sequence>
<dbReference type="Proteomes" id="UP000256964">
    <property type="component" value="Unassembled WGS sequence"/>
</dbReference>
<accession>A0A371CHQ9</accession>
<gene>
    <name evidence="2" type="ORF">OH76DRAFT_525200</name>
</gene>
<evidence type="ECO:0000256" key="1">
    <source>
        <dbReference type="SAM" id="MobiDB-lite"/>
    </source>
</evidence>
<name>A0A371CHQ9_9APHY</name>
<feature type="region of interest" description="Disordered" evidence="1">
    <location>
        <begin position="204"/>
        <end position="235"/>
    </location>
</feature>